<dbReference type="Proteomes" id="UP000517523">
    <property type="component" value="Unassembled WGS sequence"/>
</dbReference>
<proteinExistence type="predicted"/>
<dbReference type="InterPro" id="IPR014622">
    <property type="entry name" value="UCP036794_erythomycin"/>
</dbReference>
<dbReference type="PANTHER" id="PTHR31299">
    <property type="entry name" value="ESTERASE, PUTATIVE (AFU_ORTHOLOGUE AFUA_1G05850)-RELATED"/>
    <property type="match status" value="1"/>
</dbReference>
<dbReference type="PANTHER" id="PTHR31299:SF0">
    <property type="entry name" value="ESTERASE, PUTATIVE (AFU_ORTHOLOGUE AFUA_1G05850)-RELATED"/>
    <property type="match status" value="1"/>
</dbReference>
<comment type="caution">
    <text evidence="1">The sequence shown here is derived from an EMBL/GenBank/DDBJ whole genome shotgun (WGS) entry which is preliminary data.</text>
</comment>
<gene>
    <name evidence="1" type="ORF">FHS19_000345</name>
</gene>
<name>A0A839TG59_9BACL</name>
<protein>
    <submittedName>
        <fullName evidence="1">Erythromycin esterase-like protein</fullName>
    </submittedName>
</protein>
<dbReference type="CDD" id="cd14728">
    <property type="entry name" value="Ere-like"/>
    <property type="match status" value="1"/>
</dbReference>
<dbReference type="SUPFAM" id="SSF159501">
    <property type="entry name" value="EreA/ChaN-like"/>
    <property type="match status" value="1"/>
</dbReference>
<accession>A0A839TG59</accession>
<dbReference type="RefSeq" id="WP_183577698.1">
    <property type="nucleotide sequence ID" value="NZ_JACHXJ010000001.1"/>
</dbReference>
<sequence>MEQLLQTGSSAGRVRSDAMPYRSPEDLTRIVDAAKDARLVLLGEASHGTSEFYTTRAEMTKRLIASKAIRFVAVEGDWPSCYEVNKYVKDLEDNEAKSAAEALRAFHRWPSWMWANREMEAFIEWLRDYNMGQPSGERIGFYGLDVYSLWESMQHIVDYLKQTESPLLNTALQAFGCFEPYGDDSQSYGISAGLIGEGCEEEIVALLHDMQRTRLGHPQSEAELNAMMNTMAAADAEHYYRTMVRGGPDSWNVRDRHMVRALRQLLDYHGPDAQAVLWEHNTHIGDARATDMAADGMVNVGQLVREYYRPAQTFSVGFGTHHGHVLAGSAWGAPVEVMEVPPAIRGSWEDLLARAGGGENLLLLFDADAQPELREVFGHRAIGVVYDPGYELGNYVPSRMTMRYDAFVFIHETHALEPLALPLMV</sequence>
<dbReference type="GO" id="GO:0046677">
    <property type="term" value="P:response to antibiotic"/>
    <property type="evidence" value="ECO:0007669"/>
    <property type="project" value="InterPro"/>
</dbReference>
<reference evidence="1 2" key="1">
    <citation type="submission" date="2020-08" db="EMBL/GenBank/DDBJ databases">
        <title>Genomic Encyclopedia of Type Strains, Phase III (KMG-III): the genomes of soil and plant-associated and newly described type strains.</title>
        <authorList>
            <person name="Whitman W."/>
        </authorList>
    </citation>
    <scope>NUCLEOTIDE SEQUENCE [LARGE SCALE GENOMIC DNA]</scope>
    <source>
        <strain evidence="1 2">CECT 5831</strain>
    </source>
</reference>
<dbReference type="EMBL" id="JACHXJ010000001">
    <property type="protein sequence ID" value="MBB3125691.1"/>
    <property type="molecule type" value="Genomic_DNA"/>
</dbReference>
<dbReference type="Gene3D" id="3.40.1660.10">
    <property type="entry name" value="EreA-like (biosynthetic domain)"/>
    <property type="match status" value="1"/>
</dbReference>
<dbReference type="Gene3D" id="3.30.1870.10">
    <property type="entry name" value="EreA-like, domain 2"/>
    <property type="match status" value="1"/>
</dbReference>
<dbReference type="AlphaFoldDB" id="A0A839TG59"/>
<dbReference type="InterPro" id="IPR052036">
    <property type="entry name" value="Hydrolase/PRTase-associated"/>
</dbReference>
<organism evidence="1 2">
    <name type="scientific">Paenibacillus rhizosphaerae</name>
    <dbReference type="NCBI Taxonomy" id="297318"/>
    <lineage>
        <taxon>Bacteria</taxon>
        <taxon>Bacillati</taxon>
        <taxon>Bacillota</taxon>
        <taxon>Bacilli</taxon>
        <taxon>Bacillales</taxon>
        <taxon>Paenibacillaceae</taxon>
        <taxon>Paenibacillus</taxon>
    </lineage>
</organism>
<evidence type="ECO:0000313" key="1">
    <source>
        <dbReference type="EMBL" id="MBB3125691.1"/>
    </source>
</evidence>
<evidence type="ECO:0000313" key="2">
    <source>
        <dbReference type="Proteomes" id="UP000517523"/>
    </source>
</evidence>
<dbReference type="PIRSF" id="PIRSF036794">
    <property type="entry name" value="UCP_erythr_ester"/>
    <property type="match status" value="1"/>
</dbReference>
<dbReference type="Pfam" id="PF05139">
    <property type="entry name" value="Erythro_esteras"/>
    <property type="match status" value="1"/>
</dbReference>
<dbReference type="InterPro" id="IPR007815">
    <property type="entry name" value="Emycin_Estase"/>
</dbReference>